<accession>A0A1Y3BYF3</accession>
<feature type="domain" description="CARMIL pleckstrin homology" evidence="1">
    <location>
        <begin position="3"/>
        <end position="95"/>
    </location>
</feature>
<dbReference type="Pfam" id="PF13516">
    <property type="entry name" value="LRR_6"/>
    <property type="match status" value="3"/>
</dbReference>
<dbReference type="InterPro" id="IPR011993">
    <property type="entry name" value="PH-like_dom_sf"/>
</dbReference>
<dbReference type="GO" id="GO:0005886">
    <property type="term" value="C:plasma membrane"/>
    <property type="evidence" value="ECO:0007669"/>
    <property type="project" value="TreeGrafter"/>
</dbReference>
<evidence type="ECO:0000313" key="3">
    <source>
        <dbReference type="Proteomes" id="UP000194236"/>
    </source>
</evidence>
<dbReference type="GO" id="GO:0016477">
    <property type="term" value="P:cell migration"/>
    <property type="evidence" value="ECO:0007669"/>
    <property type="project" value="TreeGrafter"/>
</dbReference>
<organism evidence="2 3">
    <name type="scientific">Euroglyphus maynei</name>
    <name type="common">Mayne's house dust mite</name>
    <dbReference type="NCBI Taxonomy" id="6958"/>
    <lineage>
        <taxon>Eukaryota</taxon>
        <taxon>Metazoa</taxon>
        <taxon>Ecdysozoa</taxon>
        <taxon>Arthropoda</taxon>
        <taxon>Chelicerata</taxon>
        <taxon>Arachnida</taxon>
        <taxon>Acari</taxon>
        <taxon>Acariformes</taxon>
        <taxon>Sarcoptiformes</taxon>
        <taxon>Astigmata</taxon>
        <taxon>Psoroptidia</taxon>
        <taxon>Analgoidea</taxon>
        <taxon>Pyroglyphidae</taxon>
        <taxon>Pyroglyphinae</taxon>
        <taxon>Euroglyphus</taxon>
    </lineage>
</organism>
<dbReference type="Gene3D" id="2.30.29.30">
    <property type="entry name" value="Pleckstrin-homology domain (PH domain)/Phosphotyrosine-binding domain (PTB)"/>
    <property type="match status" value="1"/>
</dbReference>
<dbReference type="PANTHER" id="PTHR24112:SF66">
    <property type="entry name" value="LEUCINE-RICH REPEAT, ISOFORM F"/>
    <property type="match status" value="1"/>
</dbReference>
<dbReference type="InterPro" id="IPR001611">
    <property type="entry name" value="Leu-rich_rpt"/>
</dbReference>
<dbReference type="Pfam" id="PF17888">
    <property type="entry name" value="Carm_PH"/>
    <property type="match status" value="1"/>
</dbReference>
<comment type="caution">
    <text evidence="2">The sequence shown here is derived from an EMBL/GenBank/DDBJ whole genome shotgun (WGS) entry which is preliminary data.</text>
</comment>
<protein>
    <recommendedName>
        <fullName evidence="1">CARMIL pleckstrin homology domain-containing protein</fullName>
    </recommendedName>
</protein>
<dbReference type="GO" id="GO:0030027">
    <property type="term" value="C:lamellipodium"/>
    <property type="evidence" value="ECO:0007669"/>
    <property type="project" value="TreeGrafter"/>
</dbReference>
<keyword evidence="3" id="KW-1185">Reference proteome</keyword>
<dbReference type="Proteomes" id="UP000194236">
    <property type="component" value="Unassembled WGS sequence"/>
</dbReference>
<evidence type="ECO:0000313" key="2">
    <source>
        <dbReference type="EMBL" id="OTF84105.1"/>
    </source>
</evidence>
<dbReference type="AlphaFoldDB" id="A0A1Y3BYF3"/>
<dbReference type="Gene3D" id="3.80.10.10">
    <property type="entry name" value="Ribonuclease Inhibitor"/>
    <property type="match status" value="1"/>
</dbReference>
<gene>
    <name evidence="2" type="ORF">BLA29_005305</name>
</gene>
<dbReference type="EMBL" id="MUJZ01000705">
    <property type="protein sequence ID" value="OTF84105.1"/>
    <property type="molecule type" value="Genomic_DNA"/>
</dbReference>
<dbReference type="PANTHER" id="PTHR24112">
    <property type="entry name" value="LEUCINE-RICH REPEAT, ISOFORM F-RELATED"/>
    <property type="match status" value="1"/>
</dbReference>
<proteinExistence type="predicted"/>
<dbReference type="InterPro" id="IPR041245">
    <property type="entry name" value="CARMIL_PH"/>
</dbReference>
<sequence>MLRLELKTDKFENRLLIFTQYRLFMFTVKGTAKLEHSYNLIDMNLIESRQPDRLIIGFRSNESRHPYCFHSCDPNQEEINLIICHMVSSLKILFPSISFESFIKRFIVEPRQRLENIYEYVQLMEERIRFRSHHHDHDHHHYPCGGFSNQYACFCDYYGVPYREDVAWDIDTIYAAHNNTELSILDFEHLDLKDLLPLIAALTYNGYFTKFRVSNVKIVNSSQSGSEQICELIVNLVRRSTRIEEIYLDNTGIRADFVNKLFQAMLLNNQTSIQIIDLSNNSIEDKGLKNMTSFVAKSFHMANSLMNNSSEDDLSSSLSLNFSTQITSQQPQSNSNTVTSSAKLMYKGLVHLNLSHCGITSKGISELSESLYLNKSMFSTLTYLNLSDNCLKDDLSVSSIVYN</sequence>
<dbReference type="InterPro" id="IPR051279">
    <property type="entry name" value="PP1-Reg/Actin-Interact_Protein"/>
</dbReference>
<dbReference type="InterPro" id="IPR032675">
    <property type="entry name" value="LRR_dom_sf"/>
</dbReference>
<feature type="non-terminal residue" evidence="2">
    <location>
        <position position="403"/>
    </location>
</feature>
<reference evidence="2 3" key="1">
    <citation type="submission" date="2017-03" db="EMBL/GenBank/DDBJ databases">
        <title>Genome Survey of Euroglyphus maynei.</title>
        <authorList>
            <person name="Arlian L.G."/>
            <person name="Morgan M.S."/>
            <person name="Rider S.D."/>
        </authorList>
    </citation>
    <scope>NUCLEOTIDE SEQUENCE [LARGE SCALE GENOMIC DNA]</scope>
    <source>
        <strain evidence="2">Arlian Lab</strain>
        <tissue evidence="2">Whole body</tissue>
    </source>
</reference>
<name>A0A1Y3BYF3_EURMA</name>
<evidence type="ECO:0000259" key="1">
    <source>
        <dbReference type="Pfam" id="PF17888"/>
    </source>
</evidence>
<dbReference type="OrthoDB" id="18598at2759"/>
<dbReference type="SUPFAM" id="SSF52047">
    <property type="entry name" value="RNI-like"/>
    <property type="match status" value="1"/>
</dbReference>
<dbReference type="GO" id="GO:0034315">
    <property type="term" value="P:regulation of Arp2/3 complex-mediated actin nucleation"/>
    <property type="evidence" value="ECO:0007669"/>
    <property type="project" value="TreeGrafter"/>
</dbReference>